<feature type="transmembrane region" description="Helical" evidence="2">
    <location>
        <begin position="92"/>
        <end position="114"/>
    </location>
</feature>
<gene>
    <name evidence="3" type="ORF">Rt10032_c24g6706</name>
</gene>
<keyword evidence="2" id="KW-0472">Membrane</keyword>
<feature type="transmembrane region" description="Helical" evidence="2">
    <location>
        <begin position="192"/>
        <end position="215"/>
    </location>
</feature>
<dbReference type="Proteomes" id="UP000321518">
    <property type="component" value="Unassembled WGS sequence"/>
</dbReference>
<keyword evidence="2" id="KW-0812">Transmembrane</keyword>
<evidence type="ECO:0000256" key="1">
    <source>
        <dbReference type="SAM" id="MobiDB-lite"/>
    </source>
</evidence>
<evidence type="ECO:0000313" key="4">
    <source>
        <dbReference type="Proteomes" id="UP000321518"/>
    </source>
</evidence>
<accession>A0A511KQQ0</accession>
<feature type="compositionally biased region" description="Polar residues" evidence="1">
    <location>
        <begin position="402"/>
        <end position="415"/>
    </location>
</feature>
<organism evidence="3 4">
    <name type="scientific">Rhodotorula toruloides</name>
    <name type="common">Yeast</name>
    <name type="synonym">Rhodosporidium toruloides</name>
    <dbReference type="NCBI Taxonomy" id="5286"/>
    <lineage>
        <taxon>Eukaryota</taxon>
        <taxon>Fungi</taxon>
        <taxon>Dikarya</taxon>
        <taxon>Basidiomycota</taxon>
        <taxon>Pucciniomycotina</taxon>
        <taxon>Microbotryomycetes</taxon>
        <taxon>Sporidiobolales</taxon>
        <taxon>Sporidiobolaceae</taxon>
        <taxon>Rhodotorula</taxon>
    </lineage>
</organism>
<comment type="caution">
    <text evidence="3">The sequence shown here is derived from an EMBL/GenBank/DDBJ whole genome shotgun (WGS) entry which is preliminary data.</text>
</comment>
<name>A0A511KQQ0_RHOTO</name>
<feature type="region of interest" description="Disordered" evidence="1">
    <location>
        <begin position="433"/>
        <end position="452"/>
    </location>
</feature>
<evidence type="ECO:0000256" key="2">
    <source>
        <dbReference type="SAM" id="Phobius"/>
    </source>
</evidence>
<feature type="transmembrane region" description="Helical" evidence="2">
    <location>
        <begin position="58"/>
        <end position="80"/>
    </location>
</feature>
<dbReference type="EMBL" id="BJWK01000024">
    <property type="protein sequence ID" value="GEM12689.1"/>
    <property type="molecule type" value="Genomic_DNA"/>
</dbReference>
<dbReference type="AlphaFoldDB" id="A0A511KQQ0"/>
<sequence length="452" mass="51310">MPGHLSDYCSLPWHYVDYKCCGLCPSPAINGYGTIIGFCLASFFNMLIVLCQPASSAIYIAAQLTVAHMFLVAIMVRNIMGTASHGTNGIQAWHAEFAFLAASSTIGVVLACVLSEAHHIHGFSSHEALVRFLDAQDDLEARRRARPVTKVYGTHRLQMQEHEAFVRGEHKANLVRGVHRLRKWHSRNQARILLCAFSGSELYWFILYAVTIWFGKDTTFWQPKCNDFIGAGSWSLIRGVSFTIFSLAFLFTLLLCIPVFHPTSTYRSAAHFIVLLFSHHIARPKSALNSWKDRRRLHRDHAPPHLSPPDELETQVAPETRPEIIVRFVLSLSIWSLWFVLVIVVFFQARRDFLLTGTGTAPWPYGCIQNTMFGTFPIFKFFLNIVRRSAKDAKKRRRANGLASTSATPTSTGLSRTIQRKPFGLDRRLAMAEQSLSRSRSRGRRQDRTKEW</sequence>
<feature type="transmembrane region" description="Helical" evidence="2">
    <location>
        <begin position="368"/>
        <end position="386"/>
    </location>
</feature>
<proteinExistence type="predicted"/>
<dbReference type="OrthoDB" id="2522828at2759"/>
<keyword evidence="2" id="KW-1133">Transmembrane helix</keyword>
<evidence type="ECO:0000313" key="3">
    <source>
        <dbReference type="EMBL" id="GEM12689.1"/>
    </source>
</evidence>
<protein>
    <submittedName>
        <fullName evidence="3">Proteophosphoglycan 5</fullName>
    </submittedName>
</protein>
<reference evidence="3 4" key="1">
    <citation type="submission" date="2019-07" db="EMBL/GenBank/DDBJ databases">
        <title>Rhodotorula toruloides NBRC10032 genome sequencing.</title>
        <authorList>
            <person name="Shida Y."/>
            <person name="Takaku H."/>
            <person name="Ogasawara W."/>
            <person name="Mori K."/>
        </authorList>
    </citation>
    <scope>NUCLEOTIDE SEQUENCE [LARGE SCALE GENOMIC DNA]</scope>
    <source>
        <strain evidence="3 4">NBRC10032</strain>
    </source>
</reference>
<feature type="transmembrane region" description="Helical" evidence="2">
    <location>
        <begin position="324"/>
        <end position="348"/>
    </location>
</feature>
<feature type="transmembrane region" description="Helical" evidence="2">
    <location>
        <begin position="32"/>
        <end position="51"/>
    </location>
</feature>
<feature type="region of interest" description="Disordered" evidence="1">
    <location>
        <begin position="396"/>
        <end position="415"/>
    </location>
</feature>
<feature type="transmembrane region" description="Helical" evidence="2">
    <location>
        <begin position="235"/>
        <end position="260"/>
    </location>
</feature>